<evidence type="ECO:0000313" key="3">
    <source>
        <dbReference type="Proteomes" id="UP001396898"/>
    </source>
</evidence>
<organism evidence="2 3">
    <name type="scientific">Apiospora marii</name>
    <dbReference type="NCBI Taxonomy" id="335849"/>
    <lineage>
        <taxon>Eukaryota</taxon>
        <taxon>Fungi</taxon>
        <taxon>Dikarya</taxon>
        <taxon>Ascomycota</taxon>
        <taxon>Pezizomycotina</taxon>
        <taxon>Sordariomycetes</taxon>
        <taxon>Xylariomycetidae</taxon>
        <taxon>Amphisphaeriales</taxon>
        <taxon>Apiosporaceae</taxon>
        <taxon>Apiospora</taxon>
    </lineage>
</organism>
<accession>A0ABR1R1P0</accession>
<sequence>MALQHDLDPANAEVEQLTRENEQLRLRLKLAEFTQRSIERPVSTSSQPTFTTSSSTPNKRCSSTGQTRVNSPEKSYLRPTAAWMNRTRSPEPQAKETCPARAHTPACEYRRSFMQPTISSLNKVQRWYGDEYDQGDYDNEDDSEPDEWKHHWDSCPDSDVPGSGTSSTCVDDQEQESWVRTPTSDLPVAEEPPTLAERTRLYDSAFENEASIHVEIESVVAFRLLTEAFDLVRSAFYDFCKEHQPGIWRHHFPGGPHEVLLEYPEIVRYLGYWHNDKVPDVHYVCVRSSLLRVKDLRNALCHFTPYRGVEAYDELIRDAQAAVVDMNDEPRAFKLRALRDELRAIAGETLKEIEELGMVSIAPCHREWKPHHEGFFRTLLDGRPTCIRDDPAYQHSPAVLLAFEAWRWQRQRLFMDHPLLEGEDISKGLFD</sequence>
<protein>
    <submittedName>
        <fullName evidence="2">Uncharacterized protein</fullName>
    </submittedName>
</protein>
<dbReference type="EMBL" id="JAQQWI010000024">
    <property type="protein sequence ID" value="KAK7994257.1"/>
    <property type="molecule type" value="Genomic_DNA"/>
</dbReference>
<feature type="compositionally biased region" description="Acidic residues" evidence="1">
    <location>
        <begin position="132"/>
        <end position="145"/>
    </location>
</feature>
<proteinExistence type="predicted"/>
<feature type="compositionally biased region" description="Low complexity" evidence="1">
    <location>
        <begin position="43"/>
        <end position="56"/>
    </location>
</feature>
<evidence type="ECO:0000256" key="1">
    <source>
        <dbReference type="SAM" id="MobiDB-lite"/>
    </source>
</evidence>
<feature type="region of interest" description="Disordered" evidence="1">
    <location>
        <begin position="132"/>
        <end position="189"/>
    </location>
</feature>
<keyword evidence="3" id="KW-1185">Reference proteome</keyword>
<feature type="compositionally biased region" description="Polar residues" evidence="1">
    <location>
        <begin position="57"/>
        <end position="73"/>
    </location>
</feature>
<feature type="compositionally biased region" description="Polar residues" evidence="1">
    <location>
        <begin position="163"/>
        <end position="184"/>
    </location>
</feature>
<dbReference type="Proteomes" id="UP001396898">
    <property type="component" value="Unassembled WGS sequence"/>
</dbReference>
<comment type="caution">
    <text evidence="2">The sequence shown here is derived from an EMBL/GenBank/DDBJ whole genome shotgun (WGS) entry which is preliminary data.</text>
</comment>
<name>A0ABR1R1P0_9PEZI</name>
<reference evidence="2 3" key="1">
    <citation type="submission" date="2023-01" db="EMBL/GenBank/DDBJ databases">
        <title>Analysis of 21 Apiospora genomes using comparative genomics revels a genus with tremendous synthesis potential of carbohydrate active enzymes and secondary metabolites.</title>
        <authorList>
            <person name="Sorensen T."/>
        </authorList>
    </citation>
    <scope>NUCLEOTIDE SEQUENCE [LARGE SCALE GENOMIC DNA]</scope>
    <source>
        <strain evidence="2 3">CBS 20057</strain>
    </source>
</reference>
<feature type="region of interest" description="Disordered" evidence="1">
    <location>
        <begin position="33"/>
        <end position="101"/>
    </location>
</feature>
<evidence type="ECO:0000313" key="2">
    <source>
        <dbReference type="EMBL" id="KAK7994257.1"/>
    </source>
</evidence>
<gene>
    <name evidence="2" type="ORF">PG991_015845</name>
</gene>